<gene>
    <name evidence="1" type="ORF">GHT09_003784</name>
</gene>
<accession>A0A834UPH2</accession>
<reference evidence="1" key="1">
    <citation type="submission" date="2020-08" db="EMBL/GenBank/DDBJ databases">
        <authorList>
            <person name="Shumante A."/>
            <person name="Zimin A.V."/>
            <person name="Puiu D."/>
            <person name="Salzberg S.L."/>
        </authorList>
    </citation>
    <scope>NUCLEOTIDE SEQUENCE</scope>
    <source>
        <strain evidence="1">WC2-LM</strain>
        <tissue evidence="1">Liver</tissue>
    </source>
</reference>
<evidence type="ECO:0000313" key="1">
    <source>
        <dbReference type="EMBL" id="KAF7465764.1"/>
    </source>
</evidence>
<proteinExistence type="predicted"/>
<dbReference type="AlphaFoldDB" id="A0A834UPH2"/>
<protein>
    <submittedName>
        <fullName evidence="1">Uncharacterized protein</fullName>
    </submittedName>
</protein>
<comment type="caution">
    <text evidence="1">The sequence shown here is derived from an EMBL/GenBank/DDBJ whole genome shotgun (WGS) entry which is preliminary data.</text>
</comment>
<dbReference type="Proteomes" id="UP000662637">
    <property type="component" value="Unassembled WGS sequence"/>
</dbReference>
<dbReference type="EMBL" id="WJEC01007896">
    <property type="protein sequence ID" value="KAF7465764.1"/>
    <property type="molecule type" value="Genomic_DNA"/>
</dbReference>
<organism evidence="1 2">
    <name type="scientific">Marmota monax</name>
    <name type="common">Woodchuck</name>
    <dbReference type="NCBI Taxonomy" id="9995"/>
    <lineage>
        <taxon>Eukaryota</taxon>
        <taxon>Metazoa</taxon>
        <taxon>Chordata</taxon>
        <taxon>Craniata</taxon>
        <taxon>Vertebrata</taxon>
        <taxon>Euteleostomi</taxon>
        <taxon>Mammalia</taxon>
        <taxon>Eutheria</taxon>
        <taxon>Euarchontoglires</taxon>
        <taxon>Glires</taxon>
        <taxon>Rodentia</taxon>
        <taxon>Sciuromorpha</taxon>
        <taxon>Sciuridae</taxon>
        <taxon>Xerinae</taxon>
        <taxon>Marmotini</taxon>
        <taxon>Marmota</taxon>
    </lineage>
</organism>
<evidence type="ECO:0000313" key="2">
    <source>
        <dbReference type="Proteomes" id="UP000662637"/>
    </source>
</evidence>
<sequence>MSVSVLSVAPMAPISQRGSRTSRGLVDALSGAQQLGQRVALVAAGADLPVPGHPTPTPGQRSLGHRCSIGDCSQVYMTPLTSLGSGSRISINSAYGKSRRISKKPYFWL</sequence>
<name>A0A834UPH2_MARMO</name>